<name>C6SXD1_SOYBN</name>
<evidence type="ECO:0000313" key="1">
    <source>
        <dbReference type="EMBL" id="ACU13904.1"/>
    </source>
</evidence>
<proteinExistence type="evidence at transcript level"/>
<reference evidence="1" key="1">
    <citation type="submission" date="2009-08" db="EMBL/GenBank/DDBJ databases">
        <authorList>
            <person name="Cheung F."/>
            <person name="Xiao Y."/>
            <person name="Chan A."/>
            <person name="Moskal W."/>
            <person name="Town C.D."/>
        </authorList>
    </citation>
    <scope>NUCLEOTIDE SEQUENCE</scope>
</reference>
<sequence length="74" mass="8427">MPYGKAFSSFHLSLNLHKKKKNALSQFVFAGSEFSTQWWQSCFVKVVFSLPSFLLRVNMLPSPKSQATTYFSDG</sequence>
<accession>C6SXD1</accession>
<organism evidence="1">
    <name type="scientific">Glycine max</name>
    <name type="common">Soybean</name>
    <name type="synonym">Glycine hispida</name>
    <dbReference type="NCBI Taxonomy" id="3847"/>
    <lineage>
        <taxon>Eukaryota</taxon>
        <taxon>Viridiplantae</taxon>
        <taxon>Streptophyta</taxon>
        <taxon>Embryophyta</taxon>
        <taxon>Tracheophyta</taxon>
        <taxon>Spermatophyta</taxon>
        <taxon>Magnoliopsida</taxon>
        <taxon>eudicotyledons</taxon>
        <taxon>Gunneridae</taxon>
        <taxon>Pentapetalae</taxon>
        <taxon>rosids</taxon>
        <taxon>fabids</taxon>
        <taxon>Fabales</taxon>
        <taxon>Fabaceae</taxon>
        <taxon>Papilionoideae</taxon>
        <taxon>50 kb inversion clade</taxon>
        <taxon>NPAAA clade</taxon>
        <taxon>indigoferoid/millettioid clade</taxon>
        <taxon>Phaseoleae</taxon>
        <taxon>Glycine</taxon>
        <taxon>Glycine subgen. Soja</taxon>
    </lineage>
</organism>
<dbReference type="AlphaFoldDB" id="C6SXD1"/>
<dbReference type="EMBL" id="BT089825">
    <property type="protein sequence ID" value="ACU13904.1"/>
    <property type="molecule type" value="mRNA"/>
</dbReference>
<protein>
    <submittedName>
        <fullName evidence="1">Uncharacterized protein</fullName>
    </submittedName>
</protein>